<sequence>MTDTVHIRPLASGEIGLALDWAAAEGWNPGLADAAAFGAVDEQGFWVAEVDGVPAATISVVNYDAHFAFLGFYIVRPELRGRGIGWKLWQAGLAHAGARTVGLDGVVAQQANYASQGFRLAYRNIRFAGKARGEARGAGADGDTVDLARVPFEMIQASDAAIFPAPRAAFLKAWLATSGHAGRAVLREGRLAGWGVVRPARHGWKIGPLVAEDAAVAEAVYGALSAVAGDADIVLDVPEPNAAAVALARRHGLAPVFETARMYTGPVRPVALEKLYGVTSFELG</sequence>
<proteinExistence type="predicted"/>
<dbReference type="EMBL" id="QFQD01000002">
    <property type="protein sequence ID" value="PZQ85772.1"/>
    <property type="molecule type" value="Genomic_DNA"/>
</dbReference>
<dbReference type="AlphaFoldDB" id="A0A2W5R9U1"/>
<keyword evidence="2" id="KW-0808">Transferase</keyword>
<dbReference type="GO" id="GO:0016747">
    <property type="term" value="F:acyltransferase activity, transferring groups other than amino-acyl groups"/>
    <property type="evidence" value="ECO:0007669"/>
    <property type="project" value="InterPro"/>
</dbReference>
<dbReference type="InterPro" id="IPR016181">
    <property type="entry name" value="Acyl_CoA_acyltransferase"/>
</dbReference>
<protein>
    <submittedName>
        <fullName evidence="2">GNAT family N-acetyltransferase</fullName>
    </submittedName>
</protein>
<dbReference type="Gene3D" id="3.40.630.30">
    <property type="match status" value="1"/>
</dbReference>
<evidence type="ECO:0000259" key="1">
    <source>
        <dbReference type="PROSITE" id="PS51186"/>
    </source>
</evidence>
<dbReference type="SUPFAM" id="SSF55729">
    <property type="entry name" value="Acyl-CoA N-acyltransferases (Nat)"/>
    <property type="match status" value="1"/>
</dbReference>
<dbReference type="PROSITE" id="PS51186">
    <property type="entry name" value="GNAT"/>
    <property type="match status" value="1"/>
</dbReference>
<dbReference type="InterPro" id="IPR000182">
    <property type="entry name" value="GNAT_dom"/>
</dbReference>
<feature type="domain" description="N-acetyltransferase" evidence="1">
    <location>
        <begin position="5"/>
        <end position="133"/>
    </location>
</feature>
<comment type="caution">
    <text evidence="2">The sequence shown here is derived from an EMBL/GenBank/DDBJ whole genome shotgun (WGS) entry which is preliminary data.</text>
</comment>
<dbReference type="CDD" id="cd04301">
    <property type="entry name" value="NAT_SF"/>
    <property type="match status" value="1"/>
</dbReference>
<dbReference type="Pfam" id="PF18014">
    <property type="entry name" value="Acetyltransf_18"/>
    <property type="match status" value="1"/>
</dbReference>
<dbReference type="Gene3D" id="3.40.630.90">
    <property type="match status" value="1"/>
</dbReference>
<evidence type="ECO:0000313" key="2">
    <source>
        <dbReference type="EMBL" id="PZQ85772.1"/>
    </source>
</evidence>
<reference evidence="2 3" key="1">
    <citation type="submission" date="2017-08" db="EMBL/GenBank/DDBJ databases">
        <title>Infants hospitalized years apart are colonized by the same room-sourced microbial strains.</title>
        <authorList>
            <person name="Brooks B."/>
            <person name="Olm M.R."/>
            <person name="Firek B.A."/>
            <person name="Baker R."/>
            <person name="Thomas B.C."/>
            <person name="Morowitz M.J."/>
            <person name="Banfield J.F."/>
        </authorList>
    </citation>
    <scope>NUCLEOTIDE SEQUENCE [LARGE SCALE GENOMIC DNA]</scope>
    <source>
        <strain evidence="2">S2_005_001_R2_27</strain>
    </source>
</reference>
<accession>A0A2W5R9U1</accession>
<dbReference type="PANTHER" id="PTHR47237">
    <property type="entry name" value="SLL0310 PROTEIN"/>
    <property type="match status" value="1"/>
</dbReference>
<dbReference type="InterPro" id="IPR041496">
    <property type="entry name" value="YitH/HolE_GNAT"/>
</dbReference>
<dbReference type="PANTHER" id="PTHR47237:SF1">
    <property type="entry name" value="SLL0310 PROTEIN"/>
    <property type="match status" value="1"/>
</dbReference>
<gene>
    <name evidence="2" type="ORF">DI549_01515</name>
</gene>
<evidence type="ECO:0000313" key="3">
    <source>
        <dbReference type="Proteomes" id="UP000248887"/>
    </source>
</evidence>
<dbReference type="InterPro" id="IPR052729">
    <property type="entry name" value="Acyl/Acetyltrans_Enzymes"/>
</dbReference>
<name>A0A2W5R9U1_ANCNO</name>
<dbReference type="Proteomes" id="UP000248887">
    <property type="component" value="Unassembled WGS sequence"/>
</dbReference>
<organism evidence="2 3">
    <name type="scientific">Ancylobacter novellus</name>
    <name type="common">Thiobacillus novellus</name>
    <dbReference type="NCBI Taxonomy" id="921"/>
    <lineage>
        <taxon>Bacteria</taxon>
        <taxon>Pseudomonadati</taxon>
        <taxon>Pseudomonadota</taxon>
        <taxon>Alphaproteobacteria</taxon>
        <taxon>Hyphomicrobiales</taxon>
        <taxon>Xanthobacteraceae</taxon>
        <taxon>Ancylobacter</taxon>
    </lineage>
</organism>
<dbReference type="Pfam" id="PF00583">
    <property type="entry name" value="Acetyltransf_1"/>
    <property type="match status" value="1"/>
</dbReference>